<sequence length="132" mass="14282">MAVSARTQEHDPGQSHVNEVRLRGRLAAIALERTLPSGDVVATFRIVVDRPPVRPGSPSTAKVDTLDCAAFRADARRRLARIAPGEVIEVEGSLRRRFYRAGAAAASRYEVEVRTLARASRSSTVGRGTMTG</sequence>
<gene>
    <name evidence="2" type="ORF">UFOPK3752_00381</name>
</gene>
<proteinExistence type="predicted"/>
<keyword evidence="1" id="KW-0238">DNA-binding</keyword>
<dbReference type="Gene3D" id="2.40.50.140">
    <property type="entry name" value="Nucleic acid-binding proteins"/>
    <property type="match status" value="1"/>
</dbReference>
<dbReference type="SUPFAM" id="SSF50249">
    <property type="entry name" value="Nucleic acid-binding proteins"/>
    <property type="match status" value="1"/>
</dbReference>
<dbReference type="AlphaFoldDB" id="A0A6J7IGB2"/>
<protein>
    <submittedName>
        <fullName evidence="2">Unannotated protein</fullName>
    </submittedName>
</protein>
<dbReference type="EMBL" id="CAFBND010000009">
    <property type="protein sequence ID" value="CAB4930263.1"/>
    <property type="molecule type" value="Genomic_DNA"/>
</dbReference>
<reference evidence="2" key="1">
    <citation type="submission" date="2020-05" db="EMBL/GenBank/DDBJ databases">
        <authorList>
            <person name="Chiriac C."/>
            <person name="Salcher M."/>
            <person name="Ghai R."/>
            <person name="Kavagutti S V."/>
        </authorList>
    </citation>
    <scope>NUCLEOTIDE SEQUENCE</scope>
</reference>
<dbReference type="GO" id="GO:0003697">
    <property type="term" value="F:single-stranded DNA binding"/>
    <property type="evidence" value="ECO:0007669"/>
    <property type="project" value="InterPro"/>
</dbReference>
<name>A0A6J7IGB2_9ZZZZ</name>
<evidence type="ECO:0000313" key="2">
    <source>
        <dbReference type="EMBL" id="CAB4930263.1"/>
    </source>
</evidence>
<dbReference type="Pfam" id="PF00436">
    <property type="entry name" value="SSB"/>
    <property type="match status" value="1"/>
</dbReference>
<evidence type="ECO:0000256" key="1">
    <source>
        <dbReference type="ARBA" id="ARBA00023125"/>
    </source>
</evidence>
<organism evidence="2">
    <name type="scientific">freshwater metagenome</name>
    <dbReference type="NCBI Taxonomy" id="449393"/>
    <lineage>
        <taxon>unclassified sequences</taxon>
        <taxon>metagenomes</taxon>
        <taxon>ecological metagenomes</taxon>
    </lineage>
</organism>
<dbReference type="InterPro" id="IPR012340">
    <property type="entry name" value="NA-bd_OB-fold"/>
</dbReference>
<dbReference type="InterPro" id="IPR000424">
    <property type="entry name" value="Primosome_PriB/ssb"/>
</dbReference>
<dbReference type="PROSITE" id="PS50935">
    <property type="entry name" value="SSB"/>
    <property type="match status" value="1"/>
</dbReference>
<accession>A0A6J7IGB2</accession>